<proteinExistence type="predicted"/>
<reference evidence="1 2" key="1">
    <citation type="journal article" date="2016" name="Nat. Commun.">
        <title>Thousands of microbial genomes shed light on interconnected biogeochemical processes in an aquifer system.</title>
        <authorList>
            <person name="Anantharaman K."/>
            <person name="Brown C.T."/>
            <person name="Hug L.A."/>
            <person name="Sharon I."/>
            <person name="Castelle C.J."/>
            <person name="Probst A.J."/>
            <person name="Thomas B.C."/>
            <person name="Singh A."/>
            <person name="Wilkins M.J."/>
            <person name="Karaoz U."/>
            <person name="Brodie E.L."/>
            <person name="Williams K.H."/>
            <person name="Hubbard S.S."/>
            <person name="Banfield J.F."/>
        </authorList>
    </citation>
    <scope>NUCLEOTIDE SEQUENCE [LARGE SCALE GENOMIC DNA]</scope>
</reference>
<dbReference type="AlphaFoldDB" id="A0A1G2PNA8"/>
<protein>
    <submittedName>
        <fullName evidence="1">Uncharacterized protein</fullName>
    </submittedName>
</protein>
<gene>
    <name evidence="1" type="ORF">A2W59_02245</name>
</gene>
<comment type="caution">
    <text evidence="1">The sequence shown here is derived from an EMBL/GenBank/DDBJ whole genome shotgun (WGS) entry which is preliminary data.</text>
</comment>
<name>A0A1G2PNA8_9BACT</name>
<accession>A0A1G2PNA8</accession>
<evidence type="ECO:0000313" key="2">
    <source>
        <dbReference type="Proteomes" id="UP000178646"/>
    </source>
</evidence>
<sequence>MVWKPNNPICSDDHVDWDFAVTALSQHFKDLSKNDSNIDFGPAEIERHFAENCEEDLKIYDKYMAAWAKEYFNNKIQILPNRIFRMCKIYVQS</sequence>
<evidence type="ECO:0000313" key="1">
    <source>
        <dbReference type="EMBL" id="OHA49111.1"/>
    </source>
</evidence>
<organism evidence="1 2">
    <name type="scientific">Candidatus Terrybacteria bacterium RIFCSPHIGHO2_02_41_19</name>
    <dbReference type="NCBI Taxonomy" id="1802364"/>
    <lineage>
        <taxon>Bacteria</taxon>
        <taxon>Candidatus Terryibacteriota</taxon>
    </lineage>
</organism>
<dbReference type="Proteomes" id="UP000178646">
    <property type="component" value="Unassembled WGS sequence"/>
</dbReference>
<dbReference type="EMBL" id="MHSU01000038">
    <property type="protein sequence ID" value="OHA49111.1"/>
    <property type="molecule type" value="Genomic_DNA"/>
</dbReference>